<dbReference type="InterPro" id="IPR002401">
    <property type="entry name" value="Cyt_P450_E_grp-I"/>
</dbReference>
<dbReference type="PRINTS" id="PR00463">
    <property type="entry name" value="EP450I"/>
</dbReference>
<keyword evidence="5" id="KW-0408">Iron</keyword>
<evidence type="ECO:0000256" key="4">
    <source>
        <dbReference type="ARBA" id="ARBA00022679"/>
    </source>
</evidence>
<dbReference type="FunFam" id="3.40.50.2000:FF:000611">
    <property type="entry name" value="UDP-glucuronosyltransferase"/>
    <property type="match status" value="1"/>
</dbReference>
<keyword evidence="6" id="KW-0503">Monooxygenase</keyword>
<dbReference type="InterPro" id="IPR017972">
    <property type="entry name" value="Cyt_P450_CS"/>
</dbReference>
<gene>
    <name evidence="7" type="primary">WBGene00278990</name>
</gene>
<dbReference type="InterPro" id="IPR001128">
    <property type="entry name" value="Cyt_P450"/>
</dbReference>
<evidence type="ECO:0000256" key="6">
    <source>
        <dbReference type="ARBA" id="ARBA00023033"/>
    </source>
</evidence>
<evidence type="ECO:0000256" key="1">
    <source>
        <dbReference type="ARBA" id="ARBA00001971"/>
    </source>
</evidence>
<dbReference type="Pfam" id="PF00201">
    <property type="entry name" value="UDPGT"/>
    <property type="match status" value="1"/>
</dbReference>
<keyword evidence="8" id="KW-1185">Reference proteome</keyword>
<comment type="similarity">
    <text evidence="2">Belongs to the cytochrome P450 family.</text>
</comment>
<dbReference type="Gene3D" id="1.10.630.10">
    <property type="entry name" value="Cytochrome P450"/>
    <property type="match status" value="2"/>
</dbReference>
<protein>
    <submittedName>
        <fullName evidence="7">Glucuronosyltransferase</fullName>
    </submittedName>
</protein>
<dbReference type="Pfam" id="PF00067">
    <property type="entry name" value="p450"/>
    <property type="match status" value="1"/>
</dbReference>
<evidence type="ECO:0000256" key="3">
    <source>
        <dbReference type="ARBA" id="ARBA00022617"/>
    </source>
</evidence>
<keyword evidence="3" id="KW-0349">Heme</keyword>
<evidence type="ECO:0000256" key="2">
    <source>
        <dbReference type="ARBA" id="ARBA00010617"/>
    </source>
</evidence>
<evidence type="ECO:0000256" key="5">
    <source>
        <dbReference type="ARBA" id="ARBA00023004"/>
    </source>
</evidence>
<dbReference type="GO" id="GO:0005506">
    <property type="term" value="F:iron ion binding"/>
    <property type="evidence" value="ECO:0007669"/>
    <property type="project" value="InterPro"/>
</dbReference>
<dbReference type="InterPro" id="IPR036396">
    <property type="entry name" value="Cyt_P450_sf"/>
</dbReference>
<evidence type="ECO:0000313" key="8">
    <source>
        <dbReference type="Proteomes" id="UP000005239"/>
    </source>
</evidence>
<dbReference type="Gene3D" id="3.40.50.2000">
    <property type="entry name" value="Glycogen Phosphorylase B"/>
    <property type="match status" value="2"/>
</dbReference>
<dbReference type="GO" id="GO:0016705">
    <property type="term" value="F:oxidoreductase activity, acting on paired donors, with incorporation or reduction of molecular oxygen"/>
    <property type="evidence" value="ECO:0007669"/>
    <property type="project" value="InterPro"/>
</dbReference>
<name>A0A2A6C4Q7_PRIPA</name>
<dbReference type="CDD" id="cd03784">
    <property type="entry name" value="GT1_Gtf-like"/>
    <property type="match status" value="1"/>
</dbReference>
<dbReference type="InterPro" id="IPR050196">
    <property type="entry name" value="Cytochrome_P450_Monoox"/>
</dbReference>
<dbReference type="SUPFAM" id="SSF48264">
    <property type="entry name" value="Cytochrome P450"/>
    <property type="match status" value="2"/>
</dbReference>
<organism evidence="7 8">
    <name type="scientific">Pristionchus pacificus</name>
    <name type="common">Parasitic nematode worm</name>
    <dbReference type="NCBI Taxonomy" id="54126"/>
    <lineage>
        <taxon>Eukaryota</taxon>
        <taxon>Metazoa</taxon>
        <taxon>Ecdysozoa</taxon>
        <taxon>Nematoda</taxon>
        <taxon>Chromadorea</taxon>
        <taxon>Rhabditida</taxon>
        <taxon>Rhabditina</taxon>
        <taxon>Diplogasteromorpha</taxon>
        <taxon>Diplogasteroidea</taxon>
        <taxon>Neodiplogasteridae</taxon>
        <taxon>Pristionchus</taxon>
    </lineage>
</organism>
<dbReference type="Proteomes" id="UP000005239">
    <property type="component" value="Unassembled WGS sequence"/>
</dbReference>
<sequence length="1780" mass="203174">MFLLLIPLLLFLYAIPTLLPIWRSYRYRKSLSALIPGDEGLPLFGIIFKLGRTSESMPRRALELAKESVNKGEKIFKMWIMHDSLFIPMSGELLQSVFESNDEITKGADYDILVPWLGTGLLISTGDKWRSRRKMLTPTFHFSMLDGYVETMNRHAKILIDSLDAHVGQVADLFPLLKLCTLDIICEATMGKELGAQMNPNQPYVSAIAKLMFLDTNRQMLPHLWSPLGRWATGWQKEHDKCLDVAHKFTVKVIHERIDLLSRGKVEASKRAFLDLLISQKESARLSMEDIREEVDTFMFEGHDTTTSGLSWTLWCLATHPEAQEKVFQELNQIFGDDSSRDCTREDLGKMHYTERCIKEALRLFPPVPFALRQLQNDMHIVAMRFLLPAVLLSLASSQTDALKFLVYNPLWGRSHVNFMGKMADVLVEAGHEVVMLAPIIDASTPNVGSDKVQKVIKVPPSEASIEFTETVHNSASSNFWRSKSILGTLQQMDKFLNAWIAQCNTTINHPGLLESLKDEKFDAAITEPMDMCGYGIFRRVGIDKVAATLSIAAYEGSFDFTGLPSFPSYVPGSMMAFGEKMNFFQRVINTLSLGIGKYFLPYMSKGTEDVFRANFGDDFADLNELTSETSLWFYNTEPLIEFPRPILHKIIDVGGISVSTGHNKLNQTWSDIMNLRSKTVLLSFGTVAKSYLMPEHYKQTIREVFKKFPDVTFIWKYEKPEHKISEGIPNLIEATWVPQNDMLYDSRLSLFITHCGQGSTTEATTAGVPLIVIPILGDQLRNAAVIKRIETGLVLDKEALENSNILEKALRDALHNEKYRTNAHSVGEMIRNRPFSPRETFVRNMEFLAHYGPLRMLDHYGRELNFIQYYLIDVFAFLAVVLFGEHLIPKDASLCIAPWLVHRNENLYGNPHEFDPDNFLPDKVAARHPYDYFPFSAGPRNCIGQRFAMYEEKIIISWIIRHFRLESSSTFQSNPAVVEIILKPKNGVKVELKHLFVANFTAFIPITCLLYFSQVAPLHNNCRYILCVWSIGFGVVFAVTCYLAVMDLQNESGYMPLNMFKPPLRLELYQWHVRCTIFCSTFEIALSMERMASIIRPRRYHFSSVAWIILIPLTLVLMIVAYEVDLWVHSADRFVEGLVIYAAIEISVLITGSVALKVCRDRYESIYGKCSLTERYQVKEAYEMSRAMIPAYITSFILKVSMISLVCLYFSFREEYGYTLGYLHLFYFTVSGFEETETIQATSTEENTEKYFSMMSMSSSSIFVYFNEHPIIPVSIIVINTFAFIPLICLLYFSQMAPLHSNCRYILSVWTVIFGAVYIVSLSVAKLDLQNETGYMPLYIFNPAIRFTFYRAHIMCTTFCSSFEIALSIERIAAIIKPRSYHFAGIAWKSLFLLTALLMTMSYVVDSYVHSENQYIIGCSILFAYEISIVAAGSVAVKVCGSKYERMYGKSSLTARYQVNEAYDMSKAMIPTYITSFILKNSQASMIIALCAYLMFRKQYGHFLGYLHAHYFITHAINGSFAMIILLLKHRQLRKHIMRKFRCLFGCRQEVKVSCMSTYESNRTEVHFSMLTSVVENVTVSHHDEPLSISSLPPLAPLASCLDGRFYVFVISTNSLAFLPMFCLLYIAQSAPLHNNSRPEVWLLEYVVSHTTQCMEIPLSLPDIKWVKEAYEMSKAMIPAYITSFLLKASSISVLSAYFLVRDNDGYLTGFVQGYVLMTHLGNGTFSKVNLLLKHPQLFKQADRKFRLFMKMNPEERKITETAPSNTKAYVSLYSASWK</sequence>
<reference evidence="7" key="2">
    <citation type="submission" date="2022-06" db="UniProtKB">
        <authorList>
            <consortium name="EnsemblMetazoa"/>
        </authorList>
    </citation>
    <scope>IDENTIFICATION</scope>
    <source>
        <strain evidence="7">PS312</strain>
    </source>
</reference>
<dbReference type="FunFam" id="3.40.50.2000:FF:000201">
    <property type="entry name" value="UDP-glucuronosyltransferase"/>
    <property type="match status" value="1"/>
</dbReference>
<proteinExistence type="inferred from homology"/>
<accession>A0A8R1Z4E1</accession>
<dbReference type="PANTHER" id="PTHR24291">
    <property type="entry name" value="CYTOCHROME P450 FAMILY 4"/>
    <property type="match status" value="1"/>
</dbReference>
<comment type="cofactor">
    <cofactor evidence="1">
        <name>heme</name>
        <dbReference type="ChEBI" id="CHEBI:30413"/>
    </cofactor>
</comment>
<keyword evidence="3" id="KW-0479">Metal-binding</keyword>
<dbReference type="EnsemblMetazoa" id="PPA40621.1">
    <property type="protein sequence ID" value="PPA40621.1"/>
    <property type="gene ID" value="WBGene00278990"/>
</dbReference>
<dbReference type="OrthoDB" id="1470350at2759"/>
<dbReference type="SUPFAM" id="SSF53756">
    <property type="entry name" value="UDP-Glycosyltransferase/glycogen phosphorylase"/>
    <property type="match status" value="1"/>
</dbReference>
<evidence type="ECO:0000313" key="7">
    <source>
        <dbReference type="EnsemblMetazoa" id="PPA40621.1"/>
    </source>
</evidence>
<accession>A0A2A6C4Q7</accession>
<dbReference type="PROSITE" id="PS00086">
    <property type="entry name" value="CYTOCHROME_P450"/>
    <property type="match status" value="1"/>
</dbReference>
<keyword evidence="4" id="KW-0808">Transferase</keyword>
<dbReference type="GO" id="GO:0020037">
    <property type="term" value="F:heme binding"/>
    <property type="evidence" value="ECO:0007669"/>
    <property type="project" value="InterPro"/>
</dbReference>
<dbReference type="PANTHER" id="PTHR24291:SF130">
    <property type="entry name" value="CYTOCHROME P450 FAMILY"/>
    <property type="match status" value="1"/>
</dbReference>
<keyword evidence="6" id="KW-0560">Oxidoreductase</keyword>
<dbReference type="PRINTS" id="PR00385">
    <property type="entry name" value="P450"/>
</dbReference>
<dbReference type="GO" id="GO:0004497">
    <property type="term" value="F:monooxygenase activity"/>
    <property type="evidence" value="ECO:0007669"/>
    <property type="project" value="UniProtKB-KW"/>
</dbReference>
<dbReference type="GO" id="GO:0008194">
    <property type="term" value="F:UDP-glycosyltransferase activity"/>
    <property type="evidence" value="ECO:0000318"/>
    <property type="project" value="GO_Central"/>
</dbReference>
<reference evidence="8" key="1">
    <citation type="journal article" date="2008" name="Nat. Genet.">
        <title>The Pristionchus pacificus genome provides a unique perspective on nematode lifestyle and parasitism.</title>
        <authorList>
            <person name="Dieterich C."/>
            <person name="Clifton S.W."/>
            <person name="Schuster L.N."/>
            <person name="Chinwalla A."/>
            <person name="Delehaunty K."/>
            <person name="Dinkelacker I."/>
            <person name="Fulton L."/>
            <person name="Fulton R."/>
            <person name="Godfrey J."/>
            <person name="Minx P."/>
            <person name="Mitreva M."/>
            <person name="Roeseler W."/>
            <person name="Tian H."/>
            <person name="Witte H."/>
            <person name="Yang S.P."/>
            <person name="Wilson R.K."/>
            <person name="Sommer R.J."/>
        </authorList>
    </citation>
    <scope>NUCLEOTIDE SEQUENCE [LARGE SCALE GENOMIC DNA]</scope>
    <source>
        <strain evidence="8">PS312</strain>
    </source>
</reference>
<dbReference type="InterPro" id="IPR002213">
    <property type="entry name" value="UDP_glucos_trans"/>
</dbReference>